<dbReference type="InterPro" id="IPR018771">
    <property type="entry name" value="PocR_dom"/>
</dbReference>
<dbReference type="InterPro" id="IPR029016">
    <property type="entry name" value="GAF-like_dom_sf"/>
</dbReference>
<dbReference type="SUPFAM" id="SSF46894">
    <property type="entry name" value="C-terminal effector domain of the bipartite response regulators"/>
    <property type="match status" value="1"/>
</dbReference>
<evidence type="ECO:0000259" key="4">
    <source>
        <dbReference type="PROSITE" id="PS50043"/>
    </source>
</evidence>
<evidence type="ECO:0000313" key="6">
    <source>
        <dbReference type="Proteomes" id="UP000773462"/>
    </source>
</evidence>
<keyword evidence="1" id="KW-0805">Transcription regulation</keyword>
<name>A0ABS4NWR0_9BACL</name>
<sequence>MKNKLRRNLQSLQDAYASLCGLTIIITDQADKRITEPSGLTEMASLLFGSPCATAEHAIANLLEKVRNVSKTIVYETRSGLKMLITSIGICKQRPYYILTGVWVDGCTKELITGRIHETVPPGECEDWIQALDKVPVLDQEGVARIIGQLDILADTVQALLEREQGGEYSAYDLQLMNLIYLLDPASPEWLQGILGIVVRILGVEFAGYASNAADGDQFTVLETTGMPKDNSLQGASFFYGEGFLGQVGLSKQMGYWRNADRDLRISFFAAHGVRPKVLICYPIKYKDKLYGLLYAGDPVRPELTEEQADMGMLVAHQLAASMYHMESEALYERQRKRNDTYKEIVQGILVTQDKEDYLQLFIEFFQQQLGSPFMCLLLHTPDEAGLRIYSSSSAPNELYTVYAEDAEQIYFADGIPGFNLLNKPIRREWKSWQLVEHPMVFEQRLLGLFTVQFSDEGQRREYETIFHMTNVLLVTKLLAQQPQNTPSGTDFMRLLQDNLLIQQPVVHSRAADIRRLAQDLLEPLSHSAEEMEWIGQAALLAPYPIGLLIKYLGDIPAVCVLRHMHYYLTDYNGQEDVGESSHLYLAKVLLMLTKYTEQGGRQWKETLPIPVPEPLMRSFEQLIAPPPVAVQQEGGVRFTTRENDILDGLLTGLNNKQIAEKLFISTHTVKNHITKIYEKLGVHSRSQAISQIYQATGKKDSL</sequence>
<dbReference type="CDD" id="cd06170">
    <property type="entry name" value="LuxR_C_like"/>
    <property type="match status" value="1"/>
</dbReference>
<dbReference type="InterPro" id="IPR000792">
    <property type="entry name" value="Tscrpt_reg_LuxR_C"/>
</dbReference>
<dbReference type="PANTHER" id="PTHR44688:SF16">
    <property type="entry name" value="DNA-BINDING TRANSCRIPTIONAL ACTIVATOR DEVR_DOSR"/>
    <property type="match status" value="1"/>
</dbReference>
<accession>A0ABS4NWR0</accession>
<evidence type="ECO:0000313" key="5">
    <source>
        <dbReference type="EMBL" id="MBP2114498.1"/>
    </source>
</evidence>
<dbReference type="GO" id="GO:0003677">
    <property type="term" value="F:DNA binding"/>
    <property type="evidence" value="ECO:0007669"/>
    <property type="project" value="UniProtKB-KW"/>
</dbReference>
<gene>
    <name evidence="5" type="ORF">J2Z70_004667</name>
</gene>
<dbReference type="Gene3D" id="3.30.450.40">
    <property type="match status" value="1"/>
</dbReference>
<dbReference type="PROSITE" id="PS50043">
    <property type="entry name" value="HTH_LUXR_2"/>
    <property type="match status" value="1"/>
</dbReference>
<dbReference type="Proteomes" id="UP000773462">
    <property type="component" value="Unassembled WGS sequence"/>
</dbReference>
<protein>
    <submittedName>
        <fullName evidence="5">DNA-binding CsgD family transcriptional regulator/ligand-binding sensor protein</fullName>
    </submittedName>
</protein>
<evidence type="ECO:0000256" key="1">
    <source>
        <dbReference type="ARBA" id="ARBA00023015"/>
    </source>
</evidence>
<evidence type="ECO:0000256" key="2">
    <source>
        <dbReference type="ARBA" id="ARBA00023125"/>
    </source>
</evidence>
<dbReference type="Pfam" id="PF10114">
    <property type="entry name" value="PocR"/>
    <property type="match status" value="1"/>
</dbReference>
<dbReference type="RefSeq" id="WP_209877075.1">
    <property type="nucleotide sequence ID" value="NZ_JAGGLV010000018.1"/>
</dbReference>
<dbReference type="Gene3D" id="1.10.10.10">
    <property type="entry name" value="Winged helix-like DNA-binding domain superfamily/Winged helix DNA-binding domain"/>
    <property type="match status" value="1"/>
</dbReference>
<keyword evidence="3" id="KW-0804">Transcription</keyword>
<comment type="caution">
    <text evidence="5">The sequence shown here is derived from an EMBL/GenBank/DDBJ whole genome shotgun (WGS) entry which is preliminary data.</text>
</comment>
<dbReference type="PANTHER" id="PTHR44688">
    <property type="entry name" value="DNA-BINDING TRANSCRIPTIONAL ACTIVATOR DEVR_DOSR"/>
    <property type="match status" value="1"/>
</dbReference>
<dbReference type="InterPro" id="IPR016032">
    <property type="entry name" value="Sig_transdc_resp-reg_C-effctor"/>
</dbReference>
<feature type="domain" description="HTH luxR-type" evidence="4">
    <location>
        <begin position="632"/>
        <end position="698"/>
    </location>
</feature>
<evidence type="ECO:0000256" key="3">
    <source>
        <dbReference type="ARBA" id="ARBA00023163"/>
    </source>
</evidence>
<dbReference type="PRINTS" id="PR00038">
    <property type="entry name" value="HTHLUXR"/>
</dbReference>
<organism evidence="5 6">
    <name type="scientific">Paenibacillus silagei</name>
    <dbReference type="NCBI Taxonomy" id="1670801"/>
    <lineage>
        <taxon>Bacteria</taxon>
        <taxon>Bacillati</taxon>
        <taxon>Bacillota</taxon>
        <taxon>Bacilli</taxon>
        <taxon>Bacillales</taxon>
        <taxon>Paenibacillaceae</taxon>
        <taxon>Paenibacillus</taxon>
    </lineage>
</organism>
<dbReference type="InterPro" id="IPR036388">
    <property type="entry name" value="WH-like_DNA-bd_sf"/>
</dbReference>
<proteinExistence type="predicted"/>
<keyword evidence="6" id="KW-1185">Reference proteome</keyword>
<dbReference type="EMBL" id="JAGGLV010000018">
    <property type="protein sequence ID" value="MBP2114498.1"/>
    <property type="molecule type" value="Genomic_DNA"/>
</dbReference>
<dbReference type="SMART" id="SM00421">
    <property type="entry name" value="HTH_LUXR"/>
    <property type="match status" value="1"/>
</dbReference>
<keyword evidence="2 5" id="KW-0238">DNA-binding</keyword>
<dbReference type="Pfam" id="PF00196">
    <property type="entry name" value="GerE"/>
    <property type="match status" value="1"/>
</dbReference>
<dbReference type="SUPFAM" id="SSF55781">
    <property type="entry name" value="GAF domain-like"/>
    <property type="match status" value="1"/>
</dbReference>
<reference evidence="5 6" key="1">
    <citation type="submission" date="2021-03" db="EMBL/GenBank/DDBJ databases">
        <title>Genomic Encyclopedia of Type Strains, Phase IV (KMG-IV): sequencing the most valuable type-strain genomes for metagenomic binning, comparative biology and taxonomic classification.</title>
        <authorList>
            <person name="Goeker M."/>
        </authorList>
    </citation>
    <scope>NUCLEOTIDE SEQUENCE [LARGE SCALE GENOMIC DNA]</scope>
    <source>
        <strain evidence="5 6">DSM 101953</strain>
    </source>
</reference>